<sequence length="84" mass="9164">MAYFSMSNAIRKGGTGQAIDTQGSAQGYDVVMFSSFMMGDIATSGALVDLAPYISNDTDQVVAWSDYPPYYTASSRFKDQVRLQ</sequence>
<dbReference type="Proteomes" id="UP000485058">
    <property type="component" value="Unassembled WGS sequence"/>
</dbReference>
<dbReference type="AlphaFoldDB" id="A0A6A0A1Y7"/>
<proteinExistence type="predicted"/>
<comment type="caution">
    <text evidence="1">The sequence shown here is derived from an EMBL/GenBank/DDBJ whole genome shotgun (WGS) entry which is preliminary data.</text>
</comment>
<organism evidence="1 2">
    <name type="scientific">Haematococcus lacustris</name>
    <name type="common">Green alga</name>
    <name type="synonym">Haematococcus pluvialis</name>
    <dbReference type="NCBI Taxonomy" id="44745"/>
    <lineage>
        <taxon>Eukaryota</taxon>
        <taxon>Viridiplantae</taxon>
        <taxon>Chlorophyta</taxon>
        <taxon>core chlorophytes</taxon>
        <taxon>Chlorophyceae</taxon>
        <taxon>CS clade</taxon>
        <taxon>Chlamydomonadales</taxon>
        <taxon>Haematococcaceae</taxon>
        <taxon>Haematococcus</taxon>
    </lineage>
</organism>
<feature type="non-terminal residue" evidence="1">
    <location>
        <position position="84"/>
    </location>
</feature>
<dbReference type="EMBL" id="BLLF01002788">
    <property type="protein sequence ID" value="GFH25348.1"/>
    <property type="molecule type" value="Genomic_DNA"/>
</dbReference>
<keyword evidence="2" id="KW-1185">Reference proteome</keyword>
<gene>
    <name evidence="1" type="ORF">HaLaN_23292</name>
</gene>
<protein>
    <submittedName>
        <fullName evidence="1">Uncharacterized protein</fullName>
    </submittedName>
</protein>
<dbReference type="SUPFAM" id="SSF53850">
    <property type="entry name" value="Periplasmic binding protein-like II"/>
    <property type="match status" value="1"/>
</dbReference>
<dbReference type="Gene3D" id="3.40.190.10">
    <property type="entry name" value="Periplasmic binding protein-like II"/>
    <property type="match status" value="1"/>
</dbReference>
<accession>A0A6A0A1Y7</accession>
<name>A0A6A0A1Y7_HAELA</name>
<evidence type="ECO:0000313" key="1">
    <source>
        <dbReference type="EMBL" id="GFH25348.1"/>
    </source>
</evidence>
<reference evidence="1 2" key="1">
    <citation type="submission" date="2020-02" db="EMBL/GenBank/DDBJ databases">
        <title>Draft genome sequence of Haematococcus lacustris strain NIES-144.</title>
        <authorList>
            <person name="Morimoto D."/>
            <person name="Nakagawa S."/>
            <person name="Yoshida T."/>
            <person name="Sawayama S."/>
        </authorList>
    </citation>
    <scope>NUCLEOTIDE SEQUENCE [LARGE SCALE GENOMIC DNA]</scope>
    <source>
        <strain evidence="1 2">NIES-144</strain>
    </source>
</reference>
<evidence type="ECO:0000313" key="2">
    <source>
        <dbReference type="Proteomes" id="UP000485058"/>
    </source>
</evidence>